<dbReference type="InterPro" id="IPR001660">
    <property type="entry name" value="SAM"/>
</dbReference>
<evidence type="ECO:0000313" key="5">
    <source>
        <dbReference type="EMBL" id="RAI03532.1"/>
    </source>
</evidence>
<feature type="domain" description="SAM" evidence="3">
    <location>
        <begin position="5"/>
        <end position="68"/>
    </location>
</feature>
<dbReference type="SUPFAM" id="SSF52540">
    <property type="entry name" value="P-loop containing nucleoside triphosphate hydrolases"/>
    <property type="match status" value="1"/>
</dbReference>
<dbReference type="InterPro" id="IPR029787">
    <property type="entry name" value="Nucleotide_cyclase"/>
</dbReference>
<evidence type="ECO:0000256" key="1">
    <source>
        <dbReference type="ARBA" id="ARBA00022741"/>
    </source>
</evidence>
<gene>
    <name evidence="5" type="ORF">DLJ53_03300</name>
</gene>
<dbReference type="GO" id="GO:0009190">
    <property type="term" value="P:cyclic nucleotide biosynthetic process"/>
    <property type="evidence" value="ECO:0007669"/>
    <property type="project" value="InterPro"/>
</dbReference>
<dbReference type="CDD" id="cd07302">
    <property type="entry name" value="CHD"/>
    <property type="match status" value="1"/>
</dbReference>
<dbReference type="CDD" id="cd09487">
    <property type="entry name" value="SAM_superfamily"/>
    <property type="match status" value="1"/>
</dbReference>
<proteinExistence type="predicted"/>
<dbReference type="SMART" id="SM00454">
    <property type="entry name" value="SAM"/>
    <property type="match status" value="1"/>
</dbReference>
<dbReference type="InterPro" id="IPR041664">
    <property type="entry name" value="AAA_16"/>
</dbReference>
<dbReference type="Pfam" id="PF00211">
    <property type="entry name" value="Guanylate_cyc"/>
    <property type="match status" value="1"/>
</dbReference>
<dbReference type="Gene3D" id="1.25.40.10">
    <property type="entry name" value="Tetratricopeptide repeat domain"/>
    <property type="match status" value="1"/>
</dbReference>
<dbReference type="AlphaFoldDB" id="A0A8B2P315"/>
<dbReference type="Gene3D" id="3.40.50.300">
    <property type="entry name" value="P-loop containing nucleotide triphosphate hydrolases"/>
    <property type="match status" value="1"/>
</dbReference>
<reference evidence="5 6" key="1">
    <citation type="submission" date="2018-05" db="EMBL/GenBank/DDBJ databases">
        <title>Acuticoccus sediminis sp. nov., isolated from deep-sea sediment of Indian Ocean.</title>
        <authorList>
            <person name="Liu X."/>
            <person name="Lai Q."/>
            <person name="Du Y."/>
            <person name="Sun F."/>
            <person name="Zhang X."/>
            <person name="Wang S."/>
            <person name="Shao Z."/>
        </authorList>
    </citation>
    <scope>NUCLEOTIDE SEQUENCE [LARGE SCALE GENOMIC DNA]</scope>
    <source>
        <strain evidence="5 6">PTG4-2</strain>
    </source>
</reference>
<accession>A0A8B2P315</accession>
<dbReference type="GO" id="GO:0005737">
    <property type="term" value="C:cytoplasm"/>
    <property type="evidence" value="ECO:0007669"/>
    <property type="project" value="TreeGrafter"/>
</dbReference>
<comment type="caution">
    <text evidence="5">The sequence shown here is derived from an EMBL/GenBank/DDBJ whole genome shotgun (WGS) entry which is preliminary data.</text>
</comment>
<keyword evidence="1" id="KW-0547">Nucleotide-binding</keyword>
<dbReference type="Pfam" id="PF00536">
    <property type="entry name" value="SAM_1"/>
    <property type="match status" value="1"/>
</dbReference>
<dbReference type="PROSITE" id="PS50125">
    <property type="entry name" value="GUANYLATE_CYCLASE_2"/>
    <property type="match status" value="1"/>
</dbReference>
<dbReference type="EMBL" id="QHHQ01000001">
    <property type="protein sequence ID" value="RAI03532.1"/>
    <property type="molecule type" value="Genomic_DNA"/>
</dbReference>
<dbReference type="InterPro" id="IPR027417">
    <property type="entry name" value="P-loop_NTPase"/>
</dbReference>
<keyword evidence="2" id="KW-0067">ATP-binding</keyword>
<dbReference type="Pfam" id="PF13191">
    <property type="entry name" value="AAA_16"/>
    <property type="match status" value="1"/>
</dbReference>
<dbReference type="Gene3D" id="1.10.150.50">
    <property type="entry name" value="Transcription Factor, Ets-1"/>
    <property type="match status" value="1"/>
</dbReference>
<dbReference type="GO" id="GO:0005524">
    <property type="term" value="F:ATP binding"/>
    <property type="evidence" value="ECO:0007669"/>
    <property type="project" value="UniProtKB-KW"/>
</dbReference>
<dbReference type="Proteomes" id="UP000249590">
    <property type="component" value="Unassembled WGS sequence"/>
</dbReference>
<dbReference type="InterPro" id="IPR013761">
    <property type="entry name" value="SAM/pointed_sf"/>
</dbReference>
<dbReference type="PANTHER" id="PTHR16305:SF28">
    <property type="entry name" value="GUANYLATE CYCLASE DOMAIN-CONTAINING PROTEIN"/>
    <property type="match status" value="1"/>
</dbReference>
<evidence type="ECO:0000313" key="6">
    <source>
        <dbReference type="Proteomes" id="UP000249590"/>
    </source>
</evidence>
<dbReference type="Gene3D" id="3.30.70.1230">
    <property type="entry name" value="Nucleotide cyclase"/>
    <property type="match status" value="1"/>
</dbReference>
<dbReference type="GO" id="GO:0004016">
    <property type="term" value="F:adenylate cyclase activity"/>
    <property type="evidence" value="ECO:0007669"/>
    <property type="project" value="TreeGrafter"/>
</dbReference>
<evidence type="ECO:0000256" key="2">
    <source>
        <dbReference type="ARBA" id="ARBA00022840"/>
    </source>
</evidence>
<sequence length="1068" mass="114325">MHLPESPMDIGSWLRSLGLGRYEAAFRDNDVDAALLSALTSEDLREIGITSLGHRKRLLAALAELRSANASLPGARIAERRHLTVMFVDLAGSTELSRRLDPEDLRRLLRAYHDTVRATVERGGGHVAKFMGDGVLAYFGWPRAEEAAGERAVRAGLATTAAVANLSFQGEAPLSARVGIASGLVVVGDLIGEGAAQEETVFGETPNLAARLQEVAGPGGVVIADATRSLVGEMFRTRPCGPLFLKGFADPIAAHHVIGARDCETRFEVLHPGVPPPMVGRDQELALVMDRWKRARGGEGQAVLVVGEAGIGKSRLIQAVYDALANEKPVCLRYQCSPLHQGIELWPVVQHILRAAGIAPSDDAEAKRGKLARLFGDVTGDADLAVALVADLVGAGGPAPPAVAGLGAAPRRARTLALLVDQVVGLARAGALLLVVEDVHWIDPTTLEFLAEILERVGDQPILVLLTSRPDNQPTLGRGAPLTQLSLDRLGRAASGAIVARLRGRRALPEAVRSEIIARTDGVPLFVEELTKAVLEAGIAGLPGTVPASLQASLMARLDRLPDIREVAQTAACIGREFAWPLLAAVSPLPDDELAAALDRLVAAELVFRTGTPPEARYTFKHALVRDAAHESLLKVHRQEVHHRIALAIEERFPQLAEAEPGLLAEHHAAAGDLCRAVDGWQRAAERALARFAMKEAAVQIDKGLAAVAGLPAEPGTLRRELRLQRARGQASLATLGFAAPETGAAYARAQELCLSLGEAGELYPVLYGLSVFHFQRGDLDRAHAVALELVSRGEATGDVPAQITGHRMIGSALSQMGRFVESRAEFERVLSLYDPDRDRDSAVVYAIDSRVMSTCWLTQLELILGNRDSALAHFERIPGYVSAVASATTTAVAHAWNCIFLQLLDDPDAARLEAERTTRVSLEHGYPLYAATGTVIRGWALARQGMAEDGAAEIRRGLANYSATGAVMWVPYFLGLLAESEALAGRPQAGLRELYEAFVQVGRHGLRWIEPELHRIRGTLAPTPETSTGDFRSATALAREQGAALWIARTQASMSTTRPFAAPPGYD</sequence>
<dbReference type="InterPro" id="IPR001054">
    <property type="entry name" value="A/G_cyclase"/>
</dbReference>
<protein>
    <submittedName>
        <fullName evidence="5">Adenylate cyclase</fullName>
    </submittedName>
</protein>
<dbReference type="SUPFAM" id="SSF47769">
    <property type="entry name" value="SAM/Pointed domain"/>
    <property type="match status" value="1"/>
</dbReference>
<feature type="domain" description="Guanylate cyclase" evidence="4">
    <location>
        <begin position="84"/>
        <end position="213"/>
    </location>
</feature>
<evidence type="ECO:0000259" key="4">
    <source>
        <dbReference type="PROSITE" id="PS50125"/>
    </source>
</evidence>
<dbReference type="GO" id="GO:0035556">
    <property type="term" value="P:intracellular signal transduction"/>
    <property type="evidence" value="ECO:0007669"/>
    <property type="project" value="InterPro"/>
</dbReference>
<dbReference type="SUPFAM" id="SSF55073">
    <property type="entry name" value="Nucleotide cyclase"/>
    <property type="match status" value="1"/>
</dbReference>
<dbReference type="InterPro" id="IPR011990">
    <property type="entry name" value="TPR-like_helical_dom_sf"/>
</dbReference>
<name>A0A8B2P315_9HYPH</name>
<keyword evidence="6" id="KW-1185">Reference proteome</keyword>
<evidence type="ECO:0000259" key="3">
    <source>
        <dbReference type="PROSITE" id="PS50105"/>
    </source>
</evidence>
<dbReference type="PROSITE" id="PS50105">
    <property type="entry name" value="SAM_DOMAIN"/>
    <property type="match status" value="1"/>
</dbReference>
<dbReference type="SUPFAM" id="SSF48452">
    <property type="entry name" value="TPR-like"/>
    <property type="match status" value="1"/>
</dbReference>
<organism evidence="5 6">
    <name type="scientific">Acuticoccus sediminis</name>
    <dbReference type="NCBI Taxonomy" id="2184697"/>
    <lineage>
        <taxon>Bacteria</taxon>
        <taxon>Pseudomonadati</taxon>
        <taxon>Pseudomonadota</taxon>
        <taxon>Alphaproteobacteria</taxon>
        <taxon>Hyphomicrobiales</taxon>
        <taxon>Amorphaceae</taxon>
        <taxon>Acuticoccus</taxon>
    </lineage>
</organism>
<dbReference type="PANTHER" id="PTHR16305">
    <property type="entry name" value="TESTICULAR SOLUBLE ADENYLYL CYCLASE"/>
    <property type="match status" value="1"/>
</dbReference>
<dbReference type="SMART" id="SM00044">
    <property type="entry name" value="CYCc"/>
    <property type="match status" value="1"/>
</dbReference>